<keyword evidence="3 11" id="KW-0732">Signal</keyword>
<feature type="chain" id="PRO_5012076963" description="MANSC domain-containing protein" evidence="11">
    <location>
        <begin position="26"/>
        <end position="418"/>
    </location>
</feature>
<dbReference type="PROSITE" id="PS50986">
    <property type="entry name" value="MANSC"/>
    <property type="match status" value="1"/>
</dbReference>
<feature type="disulfide bond" evidence="8">
    <location>
        <begin position="198"/>
        <end position="213"/>
    </location>
</feature>
<dbReference type="GO" id="GO:0016020">
    <property type="term" value="C:membrane"/>
    <property type="evidence" value="ECO:0007669"/>
    <property type="project" value="UniProtKB-SubCell"/>
</dbReference>
<dbReference type="PROSITE" id="PS50068">
    <property type="entry name" value="LDLRA_2"/>
    <property type="match status" value="1"/>
</dbReference>
<dbReference type="Proteomes" id="UP000192578">
    <property type="component" value="Unassembled WGS sequence"/>
</dbReference>
<evidence type="ECO:0000256" key="9">
    <source>
        <dbReference type="SAM" id="MobiDB-lite"/>
    </source>
</evidence>
<dbReference type="PANTHER" id="PTHR46876">
    <property type="entry name" value="LOW-DENSITY LIPOPROTEIN RECEPTOR-RELATED PROTEIN 11"/>
    <property type="match status" value="1"/>
</dbReference>
<dbReference type="InterPro" id="IPR002172">
    <property type="entry name" value="LDrepeatLR_classA_rpt"/>
</dbReference>
<dbReference type="CDD" id="cd00112">
    <property type="entry name" value="LDLa"/>
    <property type="match status" value="1"/>
</dbReference>
<accession>A0A1W0X6Y5</accession>
<evidence type="ECO:0000256" key="2">
    <source>
        <dbReference type="ARBA" id="ARBA00022692"/>
    </source>
</evidence>
<dbReference type="PANTHER" id="PTHR46876:SF1">
    <property type="entry name" value="LOW-DENSITY LIPOPROTEIN RECEPTOR-RELATED PROTEIN 11"/>
    <property type="match status" value="1"/>
</dbReference>
<dbReference type="Gene3D" id="4.10.400.10">
    <property type="entry name" value="Low-density Lipoprotein Receptor"/>
    <property type="match status" value="1"/>
</dbReference>
<dbReference type="InterPro" id="IPR036055">
    <property type="entry name" value="LDL_receptor-like_sf"/>
</dbReference>
<proteinExistence type="predicted"/>
<keyword evidence="7" id="KW-0325">Glycoprotein</keyword>
<evidence type="ECO:0000313" key="14">
    <source>
        <dbReference type="Proteomes" id="UP000192578"/>
    </source>
</evidence>
<evidence type="ECO:0000256" key="1">
    <source>
        <dbReference type="ARBA" id="ARBA00004479"/>
    </source>
</evidence>
<keyword evidence="4 10" id="KW-1133">Transmembrane helix</keyword>
<dbReference type="OrthoDB" id="10037294at2759"/>
<feature type="domain" description="MANSC" evidence="12">
    <location>
        <begin position="59"/>
        <end position="136"/>
    </location>
</feature>
<dbReference type="InterPro" id="IPR023415">
    <property type="entry name" value="LDLR_class-A_CS"/>
</dbReference>
<dbReference type="PROSITE" id="PS01209">
    <property type="entry name" value="LDLRA_1"/>
    <property type="match status" value="1"/>
</dbReference>
<evidence type="ECO:0000256" key="6">
    <source>
        <dbReference type="ARBA" id="ARBA00023157"/>
    </source>
</evidence>
<comment type="caution">
    <text evidence="13">The sequence shown here is derived from an EMBL/GenBank/DDBJ whole genome shotgun (WGS) entry which is preliminary data.</text>
</comment>
<keyword evidence="14" id="KW-1185">Reference proteome</keyword>
<sequence>MTVPHVSHFILAASSLLVLLPGCRNQILLQSSDPSPTHGGTKPSASSYMDSVCPESYSLKKGSVVQVSKSEKLGGRLINATTGLTPEDCLKRCCHTARCTVAAYEQQGRLACYLFDCGDIDDFRCEVVPYSDYEVAIMTVSRRDLEDTTSRQPAAPVPPKKNMAQTFSQVAEPHATTCSRYEFQCRTSGDCIARYDRCNGAYECPDRSDEDSCDEYRQEQYRQAQEKELRNSQRNPIDLEDDLRTHNNDDFNRETQMWDRGRNRIVQDAATPAPVKTTTEIWKFDPATISSHMSMPLVKTSPAVKKPNVVETATPASSPPLDRIATTISIVSSTNPHDIQHIHIEKLNSTIFTIPAWMDFSDPSHFVVSIVLISAIGFCVGVTFFVVCRCLCSRKEKVTKYRIVDPEAEDFLLGGTYG</sequence>
<reference evidence="14" key="1">
    <citation type="submission" date="2017-01" db="EMBL/GenBank/DDBJ databases">
        <title>Comparative genomics of anhydrobiosis in the tardigrade Hypsibius dujardini.</title>
        <authorList>
            <person name="Yoshida Y."/>
            <person name="Koutsovoulos G."/>
            <person name="Laetsch D."/>
            <person name="Stevens L."/>
            <person name="Kumar S."/>
            <person name="Horikawa D."/>
            <person name="Ishino K."/>
            <person name="Komine S."/>
            <person name="Tomita M."/>
            <person name="Blaxter M."/>
            <person name="Arakawa K."/>
        </authorList>
    </citation>
    <scope>NUCLEOTIDE SEQUENCE [LARGE SCALE GENOMIC DNA]</scope>
    <source>
        <strain evidence="14">Z151</strain>
    </source>
</reference>
<dbReference type="Pfam" id="PF07502">
    <property type="entry name" value="MANEC"/>
    <property type="match status" value="1"/>
</dbReference>
<keyword evidence="6 8" id="KW-1015">Disulfide bond</keyword>
<comment type="subcellular location">
    <subcellularLocation>
        <location evidence="1">Membrane</location>
        <topology evidence="1">Single-pass type I membrane protein</topology>
    </subcellularLocation>
</comment>
<evidence type="ECO:0000313" key="13">
    <source>
        <dbReference type="EMBL" id="OQV23164.1"/>
    </source>
</evidence>
<keyword evidence="2 10" id="KW-0812">Transmembrane</keyword>
<dbReference type="SMART" id="SM00192">
    <property type="entry name" value="LDLa"/>
    <property type="match status" value="1"/>
</dbReference>
<keyword evidence="5 10" id="KW-0472">Membrane</keyword>
<feature type="region of interest" description="Disordered" evidence="9">
    <location>
        <begin position="226"/>
        <end position="250"/>
    </location>
</feature>
<evidence type="ECO:0000256" key="10">
    <source>
        <dbReference type="SAM" id="Phobius"/>
    </source>
</evidence>
<protein>
    <recommendedName>
        <fullName evidence="12">MANSC domain-containing protein</fullName>
    </recommendedName>
</protein>
<comment type="caution">
    <text evidence="8">Lacks conserved residue(s) required for the propagation of feature annotation.</text>
</comment>
<evidence type="ECO:0000256" key="11">
    <source>
        <dbReference type="SAM" id="SignalP"/>
    </source>
</evidence>
<dbReference type="SMART" id="SM00765">
    <property type="entry name" value="MANEC"/>
    <property type="match status" value="1"/>
</dbReference>
<gene>
    <name evidence="13" type="ORF">BV898_02898</name>
</gene>
<dbReference type="EMBL" id="MTYJ01000013">
    <property type="protein sequence ID" value="OQV23164.1"/>
    <property type="molecule type" value="Genomic_DNA"/>
</dbReference>
<evidence type="ECO:0000256" key="3">
    <source>
        <dbReference type="ARBA" id="ARBA00022729"/>
    </source>
</evidence>
<organism evidence="13 14">
    <name type="scientific">Hypsibius exemplaris</name>
    <name type="common">Freshwater tardigrade</name>
    <dbReference type="NCBI Taxonomy" id="2072580"/>
    <lineage>
        <taxon>Eukaryota</taxon>
        <taxon>Metazoa</taxon>
        <taxon>Ecdysozoa</taxon>
        <taxon>Tardigrada</taxon>
        <taxon>Eutardigrada</taxon>
        <taxon>Parachela</taxon>
        <taxon>Hypsibioidea</taxon>
        <taxon>Hypsibiidae</taxon>
        <taxon>Hypsibius</taxon>
    </lineage>
</organism>
<dbReference type="AlphaFoldDB" id="A0A1W0X6Y5"/>
<dbReference type="InterPro" id="IPR011106">
    <property type="entry name" value="MANSC_N"/>
</dbReference>
<feature type="transmembrane region" description="Helical" evidence="10">
    <location>
        <begin position="366"/>
        <end position="392"/>
    </location>
</feature>
<dbReference type="Pfam" id="PF00057">
    <property type="entry name" value="Ldl_recept_a"/>
    <property type="match status" value="1"/>
</dbReference>
<dbReference type="InterPro" id="IPR013980">
    <property type="entry name" value="MANSC_dom"/>
</dbReference>
<name>A0A1W0X6Y5_HYPEX</name>
<evidence type="ECO:0000256" key="8">
    <source>
        <dbReference type="PROSITE-ProRule" id="PRU00124"/>
    </source>
</evidence>
<feature type="signal peptide" evidence="11">
    <location>
        <begin position="1"/>
        <end position="25"/>
    </location>
</feature>
<evidence type="ECO:0000259" key="12">
    <source>
        <dbReference type="PROSITE" id="PS50986"/>
    </source>
</evidence>
<evidence type="ECO:0000256" key="7">
    <source>
        <dbReference type="ARBA" id="ARBA00023180"/>
    </source>
</evidence>
<evidence type="ECO:0000256" key="4">
    <source>
        <dbReference type="ARBA" id="ARBA00022989"/>
    </source>
</evidence>
<evidence type="ECO:0000256" key="5">
    <source>
        <dbReference type="ARBA" id="ARBA00023136"/>
    </source>
</evidence>
<dbReference type="SUPFAM" id="SSF57424">
    <property type="entry name" value="LDL receptor-like module"/>
    <property type="match status" value="1"/>
</dbReference>